<name>A0A172TLN2_9BACL</name>
<dbReference type="InterPro" id="IPR050768">
    <property type="entry name" value="UPF0353/GerABKA_families"/>
</dbReference>
<feature type="transmembrane region" description="Helical" evidence="3">
    <location>
        <begin position="390"/>
        <end position="423"/>
    </location>
</feature>
<dbReference type="Pfam" id="PF03323">
    <property type="entry name" value="GerA"/>
    <property type="match status" value="1"/>
</dbReference>
<dbReference type="InterPro" id="IPR004995">
    <property type="entry name" value="Spore_Ger"/>
</dbReference>
<comment type="similarity">
    <text evidence="1">Belongs to the GerABKA family.</text>
</comment>
<evidence type="ECO:0000256" key="1">
    <source>
        <dbReference type="ARBA" id="ARBA00005278"/>
    </source>
</evidence>
<reference evidence="4 5" key="1">
    <citation type="submission" date="2015-01" db="EMBL/GenBank/DDBJ databases">
        <title>Paenibacillus swuensis/DY6/whole genome sequencing.</title>
        <authorList>
            <person name="Kim M.K."/>
            <person name="Srinivasan S."/>
            <person name="Lee J.-J."/>
        </authorList>
    </citation>
    <scope>NUCLEOTIDE SEQUENCE [LARGE SCALE GENOMIC DNA]</scope>
    <source>
        <strain evidence="4 5">DY6</strain>
    </source>
</reference>
<organism evidence="4 5">
    <name type="scientific">Paenibacillus swuensis</name>
    <dbReference type="NCBI Taxonomy" id="1178515"/>
    <lineage>
        <taxon>Bacteria</taxon>
        <taxon>Bacillati</taxon>
        <taxon>Bacillota</taxon>
        <taxon>Bacilli</taxon>
        <taxon>Bacillales</taxon>
        <taxon>Paenibacillaceae</taxon>
        <taxon>Paenibacillus</taxon>
    </lineage>
</organism>
<dbReference type="PANTHER" id="PTHR22550">
    <property type="entry name" value="SPORE GERMINATION PROTEIN"/>
    <property type="match status" value="1"/>
</dbReference>
<feature type="transmembrane region" description="Helical" evidence="3">
    <location>
        <begin position="362"/>
        <end position="383"/>
    </location>
</feature>
<dbReference type="RefSeq" id="WP_068608716.1">
    <property type="nucleotide sequence ID" value="NZ_CP011388.1"/>
</dbReference>
<dbReference type="PATRIC" id="fig|1178515.4.peg.3455"/>
<feature type="transmembrane region" description="Helical" evidence="3">
    <location>
        <begin position="272"/>
        <end position="294"/>
    </location>
</feature>
<feature type="transmembrane region" description="Helical" evidence="3">
    <location>
        <begin position="314"/>
        <end position="332"/>
    </location>
</feature>
<evidence type="ECO:0000313" key="4">
    <source>
        <dbReference type="EMBL" id="ANE47727.1"/>
    </source>
</evidence>
<evidence type="ECO:0000256" key="2">
    <source>
        <dbReference type="ARBA" id="ARBA00023136"/>
    </source>
</evidence>
<dbReference type="AlphaFoldDB" id="A0A172TLN2"/>
<protein>
    <submittedName>
        <fullName evidence="4">Uncharacterized protein</fullName>
    </submittedName>
</protein>
<dbReference type="STRING" id="1178515.SY83_17175"/>
<dbReference type="GO" id="GO:0009847">
    <property type="term" value="P:spore germination"/>
    <property type="evidence" value="ECO:0007669"/>
    <property type="project" value="InterPro"/>
</dbReference>
<sequence length="441" mass="49421">MQKRLEQIKQELFHSEDLKVRPFMLDGETANLIYIETLCDAAKLETSVFKQWFLARSRAEREFNIDDLLTAASVQKINDVQDAVKSLLQGKGLIGFVNSEELYAFNAEQSNVRSIQEPVNERSIVGERAGFVEHLSVNLNLIRNRASSSFVKVRYLTVGKHKSHKVAIIWLEGVAEESVVHETIERLSDFQSSMEVHPGKLQRQLVARRSIFPLVYSTERVDTTSTLLMQGRVAILTDQSSTCLIVPASFYTFMRTIDSLLLGPQISQLLHFLRMIGLMLSLYACSLYIATTMFHHEVLPAKMTINIKSSLENVPYPPIIEAIIMIIVFQLIAEATIRLPSQLAQMVGVAGGIIISESLVKVGFVSNVFIVIIAISMIGSFIIPTYQMRIFALMVQLMLLLGASLLGFYGIVFVTAGVLIHFFTLEPFGIPYCLPIRSNAK</sequence>
<keyword evidence="3" id="KW-0812">Transmembrane</keyword>
<proteinExistence type="inferred from homology"/>
<evidence type="ECO:0000313" key="5">
    <source>
        <dbReference type="Proteomes" id="UP000076927"/>
    </source>
</evidence>
<gene>
    <name evidence="4" type="ORF">SY83_17175</name>
</gene>
<dbReference type="Proteomes" id="UP000076927">
    <property type="component" value="Chromosome"/>
</dbReference>
<accession>A0A172TLN2</accession>
<dbReference type="PANTHER" id="PTHR22550:SF5">
    <property type="entry name" value="LEUCINE ZIPPER PROTEIN 4"/>
    <property type="match status" value="1"/>
</dbReference>
<keyword evidence="5" id="KW-1185">Reference proteome</keyword>
<evidence type="ECO:0000256" key="3">
    <source>
        <dbReference type="SAM" id="Phobius"/>
    </source>
</evidence>
<dbReference type="PIRSF" id="PIRSF005690">
    <property type="entry name" value="GerBA"/>
    <property type="match status" value="1"/>
</dbReference>
<dbReference type="EMBL" id="CP011388">
    <property type="protein sequence ID" value="ANE47727.1"/>
    <property type="molecule type" value="Genomic_DNA"/>
</dbReference>
<dbReference type="GO" id="GO:0016020">
    <property type="term" value="C:membrane"/>
    <property type="evidence" value="ECO:0007669"/>
    <property type="project" value="InterPro"/>
</dbReference>
<dbReference type="KEGG" id="pswu:SY83_17175"/>
<keyword evidence="3" id="KW-1133">Transmembrane helix</keyword>
<keyword evidence="2 3" id="KW-0472">Membrane</keyword>